<evidence type="ECO:0000313" key="2">
    <source>
        <dbReference type="EMBL" id="KAL0413240.1"/>
    </source>
</evidence>
<protein>
    <submittedName>
        <fullName evidence="2">Uncharacterized protein</fullName>
    </submittedName>
</protein>
<dbReference type="EMBL" id="JACGWJ010000006">
    <property type="protein sequence ID" value="KAL0413240.1"/>
    <property type="molecule type" value="Genomic_DNA"/>
</dbReference>
<proteinExistence type="predicted"/>
<gene>
    <name evidence="2" type="ORF">Sradi_1525700</name>
</gene>
<feature type="region of interest" description="Disordered" evidence="1">
    <location>
        <begin position="1"/>
        <end position="36"/>
    </location>
</feature>
<feature type="compositionally biased region" description="Basic and acidic residues" evidence="1">
    <location>
        <begin position="1"/>
        <end position="10"/>
    </location>
</feature>
<reference evidence="2" key="2">
    <citation type="journal article" date="2024" name="Plant">
        <title>Genomic evolution and insights into agronomic trait innovations of Sesamum species.</title>
        <authorList>
            <person name="Miao H."/>
            <person name="Wang L."/>
            <person name="Qu L."/>
            <person name="Liu H."/>
            <person name="Sun Y."/>
            <person name="Le M."/>
            <person name="Wang Q."/>
            <person name="Wei S."/>
            <person name="Zheng Y."/>
            <person name="Lin W."/>
            <person name="Duan Y."/>
            <person name="Cao H."/>
            <person name="Xiong S."/>
            <person name="Wang X."/>
            <person name="Wei L."/>
            <person name="Li C."/>
            <person name="Ma Q."/>
            <person name="Ju M."/>
            <person name="Zhao R."/>
            <person name="Li G."/>
            <person name="Mu C."/>
            <person name="Tian Q."/>
            <person name="Mei H."/>
            <person name="Zhang T."/>
            <person name="Gao T."/>
            <person name="Zhang H."/>
        </authorList>
    </citation>
    <scope>NUCLEOTIDE SEQUENCE</scope>
    <source>
        <strain evidence="2">G02</strain>
    </source>
</reference>
<sequence length="86" mass="9489">MESSSKEQRRSINVFEPSVTRNAGLPAGTRRGDGNDVQVLSVQGEPAGNQLAVNGWHLSLSQTNLTSLLLTMVLQAWREIPREQKM</sequence>
<reference evidence="2" key="1">
    <citation type="submission" date="2020-06" db="EMBL/GenBank/DDBJ databases">
        <authorList>
            <person name="Li T."/>
            <person name="Hu X."/>
            <person name="Zhang T."/>
            <person name="Song X."/>
            <person name="Zhang H."/>
            <person name="Dai N."/>
            <person name="Sheng W."/>
            <person name="Hou X."/>
            <person name="Wei L."/>
        </authorList>
    </citation>
    <scope>NUCLEOTIDE SEQUENCE</scope>
    <source>
        <strain evidence="2">G02</strain>
        <tissue evidence="2">Leaf</tissue>
    </source>
</reference>
<name>A0AAW2U8H0_SESRA</name>
<evidence type="ECO:0000256" key="1">
    <source>
        <dbReference type="SAM" id="MobiDB-lite"/>
    </source>
</evidence>
<organism evidence="2">
    <name type="scientific">Sesamum radiatum</name>
    <name type="common">Black benniseed</name>
    <dbReference type="NCBI Taxonomy" id="300843"/>
    <lineage>
        <taxon>Eukaryota</taxon>
        <taxon>Viridiplantae</taxon>
        <taxon>Streptophyta</taxon>
        <taxon>Embryophyta</taxon>
        <taxon>Tracheophyta</taxon>
        <taxon>Spermatophyta</taxon>
        <taxon>Magnoliopsida</taxon>
        <taxon>eudicotyledons</taxon>
        <taxon>Gunneridae</taxon>
        <taxon>Pentapetalae</taxon>
        <taxon>asterids</taxon>
        <taxon>lamiids</taxon>
        <taxon>Lamiales</taxon>
        <taxon>Pedaliaceae</taxon>
        <taxon>Sesamum</taxon>
    </lineage>
</organism>
<accession>A0AAW2U8H0</accession>
<comment type="caution">
    <text evidence="2">The sequence shown here is derived from an EMBL/GenBank/DDBJ whole genome shotgun (WGS) entry which is preliminary data.</text>
</comment>
<dbReference type="AlphaFoldDB" id="A0AAW2U8H0"/>